<sequence length="990" mass="111556">MDEASDYHLAAIVRSGTKKQGSIRSEEFRNTFSRDWLRILLKPESLRFDDEGSFRDQRLIQWLEAQAIRISVIAGEAAWQVGKHSRHLEVLKENMSLLASELGPEVSAEELLSLSLAAKNEMHSLKGYSPNQWVFGQHKNRIQSYLQHGNHLPTSSVRNNSETFEEALQRSNAARQTFLKADSRRRVLRAARGHARKTQEFEMGQLVYFYRKGRNNTSKHEAGWHGPARVVAIEKQGDGQQNQTQGSVIWIVHATILYRCAPEQLRHVPVGVQGAFRELNGDSSPLQSLQQAGNRANYRDISQDLSRFWHWGSRCVAKPDTTMMVSSPRPGERRAESNSSGSVGVTPEVLQAEVSRQLDAAMGEMVGKLNDERRRAEEATAEAQRLRLELQTFESRMAADKPSVVAPPGLEPQMVTSAASGRMDYMMLTAIPKPIREEIIANGQVSSLMVLCKLYAVYQPRNLQEKTLVLRMLEQPEECLTALQAVEGLRKWSLWRKRAATLGMAEPDASVLVRGLDRIAGQIIKGSGELAFRVMDVSPSSATVTTFLQHLQAEMEQQARLGNNKSDGGAGGSCWPYGHECPGAARYSEYLDYKFAYGSPWERPLQAADKGCRRGNACRYPHTRALLEKGARQRKCLACGSTQHKVDDLDQWELAIYWCDVYYHFAYGGATHILRKPKDLGEWNQAKSVSVQLAGDSSVTMRQTTDGTLLTGDALAQVIVPLGKVISTLGYRLHWDQNVCELQSDDGETLPLTVVKGCPELPESTAAALISQLEAKQLPELRRSTATTVKTIGDAKQSWWSHFTDNGRRAVDKMEYFDYKQMLKEKFVIRQPRPGIWELMKVVLFEEEMVCSCMSRALALWWHRMDPRPLLHRMPVVEGGIGRDDELRGHPLPAGGDPEDEEELSDEDVDSQELSLEEEVSDYFGDELRKEREQWERMKAMFKEPLKTGTLYFCVPINGKKAVYTLPALQQMITEIKALGYPVVRVHSDR</sequence>
<dbReference type="AlphaFoldDB" id="A0A1Q9D3V9"/>
<accession>A0A1Q9D3V9</accession>
<feature type="coiled-coil region" evidence="1">
    <location>
        <begin position="366"/>
        <end position="396"/>
    </location>
</feature>
<feature type="compositionally biased region" description="Acidic residues" evidence="2">
    <location>
        <begin position="897"/>
        <end position="912"/>
    </location>
</feature>
<dbReference type="GO" id="GO:0003676">
    <property type="term" value="F:nucleic acid binding"/>
    <property type="evidence" value="ECO:0007669"/>
    <property type="project" value="InterPro"/>
</dbReference>
<dbReference type="Proteomes" id="UP000186817">
    <property type="component" value="Unassembled WGS sequence"/>
</dbReference>
<keyword evidence="5" id="KW-1185">Reference proteome</keyword>
<dbReference type="OrthoDB" id="444268at2759"/>
<dbReference type="InterPro" id="IPR001584">
    <property type="entry name" value="Integrase_cat-core"/>
</dbReference>
<gene>
    <name evidence="4" type="ORF">AK812_SmicGene28647</name>
</gene>
<dbReference type="Gene3D" id="3.30.420.10">
    <property type="entry name" value="Ribonuclease H-like superfamily/Ribonuclease H"/>
    <property type="match status" value="1"/>
</dbReference>
<organism evidence="4 5">
    <name type="scientific">Symbiodinium microadriaticum</name>
    <name type="common">Dinoflagellate</name>
    <name type="synonym">Zooxanthella microadriatica</name>
    <dbReference type="NCBI Taxonomy" id="2951"/>
    <lineage>
        <taxon>Eukaryota</taxon>
        <taxon>Sar</taxon>
        <taxon>Alveolata</taxon>
        <taxon>Dinophyceae</taxon>
        <taxon>Suessiales</taxon>
        <taxon>Symbiodiniaceae</taxon>
        <taxon>Symbiodinium</taxon>
    </lineage>
</organism>
<evidence type="ECO:0000256" key="1">
    <source>
        <dbReference type="SAM" id="Coils"/>
    </source>
</evidence>
<comment type="caution">
    <text evidence="4">The sequence shown here is derived from an EMBL/GenBank/DDBJ whole genome shotgun (WGS) entry which is preliminary data.</text>
</comment>
<keyword evidence="1" id="KW-0175">Coiled coil</keyword>
<proteinExistence type="predicted"/>
<dbReference type="GO" id="GO:0015074">
    <property type="term" value="P:DNA integration"/>
    <property type="evidence" value="ECO:0007669"/>
    <property type="project" value="InterPro"/>
</dbReference>
<reference evidence="4 5" key="1">
    <citation type="submission" date="2016-02" db="EMBL/GenBank/DDBJ databases">
        <title>Genome analysis of coral dinoflagellate symbionts highlights evolutionary adaptations to a symbiotic lifestyle.</title>
        <authorList>
            <person name="Aranda M."/>
            <person name="Li Y."/>
            <person name="Liew Y.J."/>
            <person name="Baumgarten S."/>
            <person name="Simakov O."/>
            <person name="Wilson M."/>
            <person name="Piel J."/>
            <person name="Ashoor H."/>
            <person name="Bougouffa S."/>
            <person name="Bajic V.B."/>
            <person name="Ryu T."/>
            <person name="Ravasi T."/>
            <person name="Bayer T."/>
            <person name="Micklem G."/>
            <person name="Kim H."/>
            <person name="Bhak J."/>
            <person name="Lajeunesse T.C."/>
            <person name="Voolstra C.R."/>
        </authorList>
    </citation>
    <scope>NUCLEOTIDE SEQUENCE [LARGE SCALE GENOMIC DNA]</scope>
    <source>
        <strain evidence="4 5">CCMP2467</strain>
    </source>
</reference>
<feature type="domain" description="Integrase catalytic" evidence="3">
    <location>
        <begin position="1"/>
        <end position="138"/>
    </location>
</feature>
<evidence type="ECO:0000313" key="4">
    <source>
        <dbReference type="EMBL" id="OLP89834.1"/>
    </source>
</evidence>
<dbReference type="EMBL" id="LSRX01000740">
    <property type="protein sequence ID" value="OLP89834.1"/>
    <property type="molecule type" value="Genomic_DNA"/>
</dbReference>
<dbReference type="InterPro" id="IPR036397">
    <property type="entry name" value="RNaseH_sf"/>
</dbReference>
<dbReference type="PROSITE" id="PS50994">
    <property type="entry name" value="INTEGRASE"/>
    <property type="match status" value="1"/>
</dbReference>
<evidence type="ECO:0000256" key="2">
    <source>
        <dbReference type="SAM" id="MobiDB-lite"/>
    </source>
</evidence>
<name>A0A1Q9D3V9_SYMMI</name>
<feature type="region of interest" description="Disordered" evidence="2">
    <location>
        <begin position="882"/>
        <end position="912"/>
    </location>
</feature>
<protein>
    <recommendedName>
        <fullName evidence="3">Integrase catalytic domain-containing protein</fullName>
    </recommendedName>
</protein>
<evidence type="ECO:0000259" key="3">
    <source>
        <dbReference type="PROSITE" id="PS50994"/>
    </source>
</evidence>
<evidence type="ECO:0000313" key="5">
    <source>
        <dbReference type="Proteomes" id="UP000186817"/>
    </source>
</evidence>
<feature type="region of interest" description="Disordered" evidence="2">
    <location>
        <begin position="321"/>
        <end position="344"/>
    </location>
</feature>